<protein>
    <submittedName>
        <fullName evidence="1">Uncharacterized protein</fullName>
    </submittedName>
</protein>
<evidence type="ECO:0000313" key="1">
    <source>
        <dbReference type="EMBL" id="CAE0615559.1"/>
    </source>
</evidence>
<gene>
    <name evidence="1" type="ORF">OMAR00292_LOCUS1435</name>
</gene>
<dbReference type="AlphaFoldDB" id="A0A7S3XH11"/>
<proteinExistence type="predicted"/>
<organism evidence="1">
    <name type="scientific">Oxyrrhis marina</name>
    <name type="common">Dinoflagellate</name>
    <dbReference type="NCBI Taxonomy" id="2969"/>
    <lineage>
        <taxon>Eukaryota</taxon>
        <taxon>Sar</taxon>
        <taxon>Alveolata</taxon>
        <taxon>Dinophyceae</taxon>
        <taxon>Oxyrrhinales</taxon>
        <taxon>Oxyrrhinaceae</taxon>
        <taxon>Oxyrrhis</taxon>
    </lineage>
</organism>
<dbReference type="EMBL" id="HBIT01003240">
    <property type="protein sequence ID" value="CAE0615559.1"/>
    <property type="molecule type" value="Transcribed_RNA"/>
</dbReference>
<reference evidence="1" key="1">
    <citation type="submission" date="2021-01" db="EMBL/GenBank/DDBJ databases">
        <authorList>
            <person name="Corre E."/>
            <person name="Pelletier E."/>
            <person name="Niang G."/>
            <person name="Scheremetjew M."/>
            <person name="Finn R."/>
            <person name="Kale V."/>
            <person name="Holt S."/>
            <person name="Cochrane G."/>
            <person name="Meng A."/>
            <person name="Brown T."/>
            <person name="Cohen L."/>
        </authorList>
    </citation>
    <scope>NUCLEOTIDE SEQUENCE</scope>
    <source>
        <strain evidence="1">CCMP1795</strain>
    </source>
</reference>
<accession>A0A7S3XH11</accession>
<sequence>MSRKVDPARLKSFFARGSVVANLLQARLSVPLAYPVNTRAHEILDHQMRMNNDFDRSKFTPSPDLSEKLNRSLEQATPVILGMSKTVHLLKAANALSNYRGGVQPNVFQPTDKKFTEKLHFPHQQQIHGYRGARRINNKVGLGRGWDDYGSGIPADSAYWRFKR</sequence>
<name>A0A7S3XH11_OXYMA</name>